<dbReference type="AlphaFoldDB" id="A0A1M5AY48"/>
<dbReference type="RefSeq" id="WP_072862022.1">
    <property type="nucleotide sequence ID" value="NZ_FQUX01000003.1"/>
</dbReference>
<dbReference type="PANTHER" id="PTHR35889:SF3">
    <property type="entry name" value="F-BOX DOMAIN-CONTAINING PROTEIN"/>
    <property type="match status" value="1"/>
</dbReference>
<dbReference type="OrthoDB" id="1099022at2"/>
<dbReference type="GO" id="GO:0009055">
    <property type="term" value="F:electron transfer activity"/>
    <property type="evidence" value="ECO:0007669"/>
    <property type="project" value="InterPro"/>
</dbReference>
<keyword evidence="1" id="KW-0812">Transmembrane</keyword>
<dbReference type="Pfam" id="PF09990">
    <property type="entry name" value="DUF2231"/>
    <property type="match status" value="1"/>
</dbReference>
<dbReference type="Proteomes" id="UP000184406">
    <property type="component" value="Unassembled WGS sequence"/>
</dbReference>
<dbReference type="Gene3D" id="3.80.10.10">
    <property type="entry name" value="Ribonuclease Inhibitor"/>
    <property type="match status" value="1"/>
</dbReference>
<feature type="transmembrane region" description="Helical" evidence="1">
    <location>
        <begin position="15"/>
        <end position="36"/>
    </location>
</feature>
<organism evidence="4 5">
    <name type="scientific">Arenibacter palladensis</name>
    <dbReference type="NCBI Taxonomy" id="237373"/>
    <lineage>
        <taxon>Bacteria</taxon>
        <taxon>Pseudomonadati</taxon>
        <taxon>Bacteroidota</taxon>
        <taxon>Flavobacteriia</taxon>
        <taxon>Flavobacteriales</taxon>
        <taxon>Flavobacteriaceae</taxon>
        <taxon>Arenibacter</taxon>
    </lineage>
</organism>
<feature type="domain" description="Cytochrome C Planctomycete-type" evidence="2">
    <location>
        <begin position="183"/>
        <end position="242"/>
    </location>
</feature>
<evidence type="ECO:0000256" key="1">
    <source>
        <dbReference type="SAM" id="Phobius"/>
    </source>
</evidence>
<protein>
    <submittedName>
        <fullName evidence="4">Uncharacterized membrane protein</fullName>
    </submittedName>
</protein>
<feature type="transmembrane region" description="Helical" evidence="1">
    <location>
        <begin position="113"/>
        <end position="134"/>
    </location>
</feature>
<dbReference type="Pfam" id="PF07635">
    <property type="entry name" value="PSCyt1"/>
    <property type="match status" value="1"/>
</dbReference>
<keyword evidence="5" id="KW-1185">Reference proteome</keyword>
<evidence type="ECO:0000313" key="5">
    <source>
        <dbReference type="Proteomes" id="UP000184406"/>
    </source>
</evidence>
<dbReference type="InterPro" id="IPR036909">
    <property type="entry name" value="Cyt_c-like_dom_sf"/>
</dbReference>
<accession>A0A1M5AY48</accession>
<gene>
    <name evidence="4" type="ORF">SAMN03080594_103439</name>
</gene>
<feature type="domain" description="DUF2231" evidence="3">
    <location>
        <begin position="15"/>
        <end position="139"/>
    </location>
</feature>
<dbReference type="PANTHER" id="PTHR35889">
    <property type="entry name" value="CYCLOINULO-OLIGOSACCHARIDE FRUCTANOTRANSFERASE-RELATED"/>
    <property type="match status" value="1"/>
</dbReference>
<dbReference type="EMBL" id="FQUX01000003">
    <property type="protein sequence ID" value="SHF35145.1"/>
    <property type="molecule type" value="Genomic_DNA"/>
</dbReference>
<dbReference type="InterPro" id="IPR011429">
    <property type="entry name" value="Cyt_c_Planctomycete-type"/>
</dbReference>
<keyword evidence="1" id="KW-1133">Transmembrane helix</keyword>
<dbReference type="SUPFAM" id="SSF46626">
    <property type="entry name" value="Cytochrome c"/>
    <property type="match status" value="1"/>
</dbReference>
<dbReference type="InterPro" id="IPR032675">
    <property type="entry name" value="LRR_dom_sf"/>
</dbReference>
<proteinExistence type="predicted"/>
<name>A0A1M5AY48_9FLAO</name>
<dbReference type="GO" id="GO:0020037">
    <property type="term" value="F:heme binding"/>
    <property type="evidence" value="ECO:0007669"/>
    <property type="project" value="InterPro"/>
</dbReference>
<feature type="transmembrane region" description="Helical" evidence="1">
    <location>
        <begin position="48"/>
        <end position="71"/>
    </location>
</feature>
<feature type="transmembrane region" description="Helical" evidence="1">
    <location>
        <begin position="83"/>
        <end position="101"/>
    </location>
</feature>
<dbReference type="SUPFAM" id="SSF52047">
    <property type="entry name" value="RNI-like"/>
    <property type="match status" value="1"/>
</dbReference>
<evidence type="ECO:0000259" key="2">
    <source>
        <dbReference type="Pfam" id="PF07635"/>
    </source>
</evidence>
<keyword evidence="1" id="KW-0472">Membrane</keyword>
<evidence type="ECO:0000313" key="4">
    <source>
        <dbReference type="EMBL" id="SHF35145.1"/>
    </source>
</evidence>
<sequence>MDNSVSDLVLFIGRFHPIIVHFPIGFLFFAFILEAVSRLKKYSHISDAIPLALLAGAISAFVACIMGYMLSQSGDYEKSTLDTHFWLGIATTALAFLAWLIRTEIIRIQSLAGLKPNISALLLVILVLGITGHYGGNLTHGSDYLLKYAPFGNDDKIPLVAVTNVKEAGVYDYLVNPIFETKCISCHNKSKKKGGLSLQDSVAIKKGGENGAAIAAGDVNKSELMRRVMLDPHHEDFMPPEGKTPLTDEEKAILNYWIDKGNADFNINLGELETSEYIVSLASRLLGLKDASGRVNGDLPIVSKVNKEVLESIVVEGFRVRELVFESNLYEIVLPPQTITKDNANEIDRKLKKLLPIKENIMWLSLKDNYLGDQYLKDIGTMVNLYKLDIDNNPISDIGVAELVNIPNLEGLNLYKTKVTKKSLSSFSRMISLKRVYVSETLISKNDVALYMEREERPNLVIGI</sequence>
<evidence type="ECO:0000259" key="3">
    <source>
        <dbReference type="Pfam" id="PF09990"/>
    </source>
</evidence>
<reference evidence="5" key="1">
    <citation type="submission" date="2016-11" db="EMBL/GenBank/DDBJ databases">
        <authorList>
            <person name="Varghese N."/>
            <person name="Submissions S."/>
        </authorList>
    </citation>
    <scope>NUCLEOTIDE SEQUENCE [LARGE SCALE GENOMIC DNA]</scope>
    <source>
        <strain evidence="5">DSM 17539</strain>
    </source>
</reference>
<dbReference type="InterPro" id="IPR019251">
    <property type="entry name" value="DUF2231_TM"/>
</dbReference>